<comment type="caution">
    <text evidence="12">The sequence shown here is derived from an EMBL/GenBank/DDBJ whole genome shotgun (WGS) entry which is preliminary data.</text>
</comment>
<dbReference type="AlphaFoldDB" id="A0AAW1SGF1"/>
<sequence>MYVIAIFYNVLGTALALFFWSHPLSWTFLALQVALAVWPLEPVPDFGRKLIQFSSESGAAYFPVTMHADSPESFTSHSKPYIIGYEPHSTLPIAMPIAFNDSSLVLPKGLTHVRQLASSICFYIPLVRQLWWWLGVRPVSKENIKRLLSQGHSVVLCPGGVREIFYMEKGREVAFLSKRQGFVKLAIQQGVDIIPCFAFGQTASYDWWKPGPPIVPLKFVHWVSRSLGYIPLLIWGVMGSPIPKQVPMRLFLGAPIPVTQSNTPLQSEIDETLQKFIEAMKSLYNQHKVEAGYAESVQLHVY</sequence>
<dbReference type="InterPro" id="IPR007130">
    <property type="entry name" value="DAGAT"/>
</dbReference>
<accession>A0AAW1SGF1</accession>
<evidence type="ECO:0000256" key="6">
    <source>
        <dbReference type="ARBA" id="ARBA00022824"/>
    </source>
</evidence>
<keyword evidence="5" id="KW-0812">Transmembrane</keyword>
<evidence type="ECO:0000256" key="8">
    <source>
        <dbReference type="ARBA" id="ARBA00023098"/>
    </source>
</evidence>
<comment type="similarity">
    <text evidence="2 11">Belongs to the diacylglycerol acyltransferase family.</text>
</comment>
<keyword evidence="13" id="KW-1185">Reference proteome</keyword>
<dbReference type="GO" id="GO:0004144">
    <property type="term" value="F:diacylglycerol O-acyltransferase activity"/>
    <property type="evidence" value="ECO:0007669"/>
    <property type="project" value="TreeGrafter"/>
</dbReference>
<proteinExistence type="inferred from homology"/>
<dbReference type="Pfam" id="PF03982">
    <property type="entry name" value="DAGAT"/>
    <property type="match status" value="1"/>
</dbReference>
<protein>
    <recommendedName>
        <fullName evidence="11">Acyltransferase</fullName>
        <ecNumber evidence="11">2.3.1.-</ecNumber>
    </recommendedName>
</protein>
<evidence type="ECO:0000256" key="5">
    <source>
        <dbReference type="ARBA" id="ARBA00022692"/>
    </source>
</evidence>
<evidence type="ECO:0000313" key="13">
    <source>
        <dbReference type="Proteomes" id="UP001438707"/>
    </source>
</evidence>
<keyword evidence="6 11" id="KW-0256">Endoplasmic reticulum</keyword>
<evidence type="ECO:0000256" key="11">
    <source>
        <dbReference type="RuleBase" id="RU367023"/>
    </source>
</evidence>
<evidence type="ECO:0000256" key="10">
    <source>
        <dbReference type="ARBA" id="ARBA00023315"/>
    </source>
</evidence>
<dbReference type="CDD" id="cd07987">
    <property type="entry name" value="LPLAT_MGAT-like"/>
    <property type="match status" value="1"/>
</dbReference>
<dbReference type="EC" id="2.3.1.-" evidence="11"/>
<gene>
    <name evidence="12" type="ORF">WJX74_008604</name>
</gene>
<evidence type="ECO:0000256" key="9">
    <source>
        <dbReference type="ARBA" id="ARBA00023136"/>
    </source>
</evidence>
<dbReference type="PANTHER" id="PTHR12317">
    <property type="entry name" value="DIACYLGLYCEROL O-ACYLTRANSFERASE"/>
    <property type="match status" value="1"/>
</dbReference>
<dbReference type="SUPFAM" id="SSF69593">
    <property type="entry name" value="Glycerol-3-phosphate (1)-acyltransferase"/>
    <property type="match status" value="1"/>
</dbReference>
<evidence type="ECO:0000313" key="12">
    <source>
        <dbReference type="EMBL" id="KAK9844912.1"/>
    </source>
</evidence>
<keyword evidence="7" id="KW-1133">Transmembrane helix</keyword>
<reference evidence="12 13" key="1">
    <citation type="journal article" date="2024" name="Nat. Commun.">
        <title>Phylogenomics reveals the evolutionary origins of lichenization in chlorophyte algae.</title>
        <authorList>
            <person name="Puginier C."/>
            <person name="Libourel C."/>
            <person name="Otte J."/>
            <person name="Skaloud P."/>
            <person name="Haon M."/>
            <person name="Grisel S."/>
            <person name="Petersen M."/>
            <person name="Berrin J.G."/>
            <person name="Delaux P.M."/>
            <person name="Dal Grande F."/>
            <person name="Keller J."/>
        </authorList>
    </citation>
    <scope>NUCLEOTIDE SEQUENCE [LARGE SCALE GENOMIC DNA]</scope>
    <source>
        <strain evidence="12 13">SAG 2145</strain>
    </source>
</reference>
<dbReference type="EMBL" id="JALJOS010000001">
    <property type="protein sequence ID" value="KAK9844912.1"/>
    <property type="molecule type" value="Genomic_DNA"/>
</dbReference>
<evidence type="ECO:0000256" key="7">
    <source>
        <dbReference type="ARBA" id="ARBA00022989"/>
    </source>
</evidence>
<name>A0AAW1SGF1_9CHLO</name>
<dbReference type="Proteomes" id="UP001438707">
    <property type="component" value="Unassembled WGS sequence"/>
</dbReference>
<evidence type="ECO:0000256" key="2">
    <source>
        <dbReference type="ARBA" id="ARBA00005420"/>
    </source>
</evidence>
<organism evidence="12 13">
    <name type="scientific">Apatococcus lobatus</name>
    <dbReference type="NCBI Taxonomy" id="904363"/>
    <lineage>
        <taxon>Eukaryota</taxon>
        <taxon>Viridiplantae</taxon>
        <taxon>Chlorophyta</taxon>
        <taxon>core chlorophytes</taxon>
        <taxon>Trebouxiophyceae</taxon>
        <taxon>Chlorellales</taxon>
        <taxon>Chlorellaceae</taxon>
        <taxon>Apatococcus</taxon>
    </lineage>
</organism>
<evidence type="ECO:0000256" key="3">
    <source>
        <dbReference type="ARBA" id="ARBA00022516"/>
    </source>
</evidence>
<evidence type="ECO:0000256" key="1">
    <source>
        <dbReference type="ARBA" id="ARBA00004477"/>
    </source>
</evidence>
<dbReference type="PANTHER" id="PTHR12317:SF63">
    <property type="entry name" value="DIACYLGLYCEROL O-ACYLTRANSFERASE 2"/>
    <property type="match status" value="1"/>
</dbReference>
<keyword evidence="3" id="KW-0444">Lipid biosynthesis</keyword>
<keyword evidence="9" id="KW-0472">Membrane</keyword>
<evidence type="ECO:0000256" key="4">
    <source>
        <dbReference type="ARBA" id="ARBA00022679"/>
    </source>
</evidence>
<comment type="subcellular location">
    <subcellularLocation>
        <location evidence="1 11">Endoplasmic reticulum membrane</location>
        <topology evidence="1 11">Multi-pass membrane protein</topology>
    </subcellularLocation>
</comment>
<keyword evidence="10" id="KW-0012">Acyltransferase</keyword>
<dbReference type="GO" id="GO:0005789">
    <property type="term" value="C:endoplasmic reticulum membrane"/>
    <property type="evidence" value="ECO:0007669"/>
    <property type="project" value="UniProtKB-SubCell"/>
</dbReference>
<dbReference type="GO" id="GO:0019432">
    <property type="term" value="P:triglyceride biosynthetic process"/>
    <property type="evidence" value="ECO:0007669"/>
    <property type="project" value="TreeGrafter"/>
</dbReference>
<keyword evidence="4 11" id="KW-0808">Transferase</keyword>
<keyword evidence="8" id="KW-0443">Lipid metabolism</keyword>